<evidence type="ECO:0000259" key="3">
    <source>
        <dbReference type="Pfam" id="PF13304"/>
    </source>
</evidence>
<dbReference type="InterPro" id="IPR041685">
    <property type="entry name" value="AAA_GajA/Old/RecF-like"/>
</dbReference>
<dbReference type="Pfam" id="PF13175">
    <property type="entry name" value="AAA_15"/>
    <property type="match status" value="1"/>
</dbReference>
<protein>
    <recommendedName>
        <fullName evidence="6">AAA+ ATPase domain-containing protein</fullName>
    </recommendedName>
</protein>
<keyword evidence="1" id="KW-0175">Coiled coil</keyword>
<sequence length="693" mass="80693">MIIDRGPEPEYLRSDLVKLAIGKMEEFYRSENRSQRRYDFPFNEEIDVVLKELLRPVFHEKCGYCERKIDWRTDGFVDRFRPHSGIRDKNDYFPDCYWWLTFKWDNLIYCCKECLQYKANYFPIAGLRAMKEGDDFGIEDCLLFDPCSDSWSDHFTTSGDLLYSMSGKGNQTINLLRLNRSELRQSRKQANADRRAKIPKEGRISLDTKKYLWRIYVGGPEIEFISYQRAMLSMDVYKWPDKHREFVDFIGEEKMKRGPAKEKSPIVASNELVTNDFFPIEWVRIQNFKGIEDLTISFREDEPQKKSWLFLLGENGVGKSSILQAMAVGIRADKKMLLPLLPKLIRKGQSTAEIIIKERNSDNFLHTILTKDDITQTGEFNSFLMGYGSLRLSRDEAGANPDEDKAKISYENLFRPIVPLNDITEWLKYIHKTNPVFFDTIAYSIKQLLPHDFSENELTVGEEIMFKKSEKQFSELSDGFKSTIILAVDIMMKLSSARADMDKMTGIVLIDELGNQLHPRWQMRIVQQLRSVFKNLNFIVSTHHPLCLRGAEEGEILLLRNIDNKIHPITGLPDPRALRVDQLLASEFFGLSSLIDPLLEAKFNRYYALLARERNLAAEEQEELFKLKDELRAQKQLGATLREELLYTVIDSLLASKVMYNEQAFNRDQLKAEVVARVGDIWKKINNRHHDQG</sequence>
<dbReference type="GO" id="GO:0016887">
    <property type="term" value="F:ATP hydrolysis activity"/>
    <property type="evidence" value="ECO:0007669"/>
    <property type="project" value="InterPro"/>
</dbReference>
<feature type="domain" description="ATPase AAA-type core" evidence="3">
    <location>
        <begin position="472"/>
        <end position="546"/>
    </location>
</feature>
<dbReference type="Pfam" id="PF13304">
    <property type="entry name" value="AAA_21"/>
    <property type="match status" value="1"/>
</dbReference>
<dbReference type="Proteomes" id="UP000607559">
    <property type="component" value="Unassembled WGS sequence"/>
</dbReference>
<organism evidence="4 5">
    <name type="scientific">Puia dinghuensis</name>
    <dbReference type="NCBI Taxonomy" id="1792502"/>
    <lineage>
        <taxon>Bacteria</taxon>
        <taxon>Pseudomonadati</taxon>
        <taxon>Bacteroidota</taxon>
        <taxon>Chitinophagia</taxon>
        <taxon>Chitinophagales</taxon>
        <taxon>Chitinophagaceae</taxon>
        <taxon>Puia</taxon>
    </lineage>
</organism>
<dbReference type="InterPro" id="IPR003959">
    <property type="entry name" value="ATPase_AAA_core"/>
</dbReference>
<comment type="caution">
    <text evidence="4">The sequence shown here is derived from an EMBL/GenBank/DDBJ whole genome shotgun (WGS) entry which is preliminary data.</text>
</comment>
<dbReference type="AlphaFoldDB" id="A0A8J2UI78"/>
<evidence type="ECO:0000313" key="4">
    <source>
        <dbReference type="EMBL" id="GGB19629.1"/>
    </source>
</evidence>
<evidence type="ECO:0000256" key="1">
    <source>
        <dbReference type="SAM" id="Coils"/>
    </source>
</evidence>
<dbReference type="RefSeq" id="WP_188936772.1">
    <property type="nucleotide sequence ID" value="NZ_BMJC01000005.1"/>
</dbReference>
<feature type="coiled-coil region" evidence="1">
    <location>
        <begin position="610"/>
        <end position="637"/>
    </location>
</feature>
<dbReference type="EMBL" id="BMJC01000005">
    <property type="protein sequence ID" value="GGB19629.1"/>
    <property type="molecule type" value="Genomic_DNA"/>
</dbReference>
<dbReference type="SUPFAM" id="SSF52540">
    <property type="entry name" value="P-loop containing nucleoside triphosphate hydrolases"/>
    <property type="match status" value="1"/>
</dbReference>
<feature type="domain" description="Endonuclease GajA/Old nuclease/RecF-like AAA" evidence="2">
    <location>
        <begin position="280"/>
        <end position="426"/>
    </location>
</feature>
<dbReference type="PANTHER" id="PTHR43581">
    <property type="entry name" value="ATP/GTP PHOSPHATASE"/>
    <property type="match status" value="1"/>
</dbReference>
<dbReference type="GO" id="GO:0005524">
    <property type="term" value="F:ATP binding"/>
    <property type="evidence" value="ECO:0007669"/>
    <property type="project" value="InterPro"/>
</dbReference>
<accession>A0A8J2UI78</accession>
<evidence type="ECO:0000259" key="2">
    <source>
        <dbReference type="Pfam" id="PF13175"/>
    </source>
</evidence>
<name>A0A8J2UI78_9BACT</name>
<dbReference type="InterPro" id="IPR051396">
    <property type="entry name" value="Bact_Antivir_Def_Nuclease"/>
</dbReference>
<gene>
    <name evidence="4" type="ORF">GCM10011511_49210</name>
</gene>
<evidence type="ECO:0000313" key="5">
    <source>
        <dbReference type="Proteomes" id="UP000607559"/>
    </source>
</evidence>
<dbReference type="PANTHER" id="PTHR43581:SF2">
    <property type="entry name" value="EXCINUCLEASE ATPASE SUBUNIT"/>
    <property type="match status" value="1"/>
</dbReference>
<reference evidence="4" key="1">
    <citation type="journal article" date="2014" name="Int. J. Syst. Evol. Microbiol.">
        <title>Complete genome sequence of Corynebacterium casei LMG S-19264T (=DSM 44701T), isolated from a smear-ripened cheese.</title>
        <authorList>
            <consortium name="US DOE Joint Genome Institute (JGI-PGF)"/>
            <person name="Walter F."/>
            <person name="Albersmeier A."/>
            <person name="Kalinowski J."/>
            <person name="Ruckert C."/>
        </authorList>
    </citation>
    <scope>NUCLEOTIDE SEQUENCE</scope>
    <source>
        <strain evidence="4">CGMCC 1.15448</strain>
    </source>
</reference>
<dbReference type="Gene3D" id="3.40.50.300">
    <property type="entry name" value="P-loop containing nucleotide triphosphate hydrolases"/>
    <property type="match status" value="1"/>
</dbReference>
<evidence type="ECO:0008006" key="6">
    <source>
        <dbReference type="Google" id="ProtNLM"/>
    </source>
</evidence>
<reference evidence="4" key="2">
    <citation type="submission" date="2020-09" db="EMBL/GenBank/DDBJ databases">
        <authorList>
            <person name="Sun Q."/>
            <person name="Zhou Y."/>
        </authorList>
    </citation>
    <scope>NUCLEOTIDE SEQUENCE</scope>
    <source>
        <strain evidence="4">CGMCC 1.15448</strain>
    </source>
</reference>
<proteinExistence type="predicted"/>
<keyword evidence="5" id="KW-1185">Reference proteome</keyword>
<dbReference type="InterPro" id="IPR027417">
    <property type="entry name" value="P-loop_NTPase"/>
</dbReference>